<dbReference type="CDD" id="cd07470">
    <property type="entry name" value="CYTH-like_mRNA_RTPase"/>
    <property type="match status" value="1"/>
</dbReference>
<comment type="cofactor">
    <cofactor evidence="1 8">
        <name>Mg(2+)</name>
        <dbReference type="ChEBI" id="CHEBI:18420"/>
    </cofactor>
</comment>
<protein>
    <recommendedName>
        <fullName evidence="8">mRNA-capping enzyme subunit beta</fullName>
        <ecNumber evidence="8">3.6.1.74</ecNumber>
    </recommendedName>
    <alternativeName>
        <fullName evidence="8">mRNA 5'-phosphatase</fullName>
    </alternativeName>
    <alternativeName>
        <fullName evidence="8">mRNA 5'-triphosphate monophosphatase</fullName>
    </alternativeName>
</protein>
<comment type="subunit">
    <text evidence="8">Heterodimer. The mRNA-capping enzyme is composed of two separate chains alpha and beta, respectively a mRNA guanylyltransferase and an mRNA 5'-triphosphate monophosphatase.</text>
</comment>
<keyword evidence="6 8" id="KW-0539">Nucleus</keyword>
<feature type="domain" description="mRNA triphosphatase Cet1-like" evidence="10">
    <location>
        <begin position="62"/>
        <end position="281"/>
    </location>
</feature>
<evidence type="ECO:0000256" key="2">
    <source>
        <dbReference type="ARBA" id="ARBA00004123"/>
    </source>
</evidence>
<evidence type="ECO:0000256" key="7">
    <source>
        <dbReference type="ARBA" id="ARBA00047740"/>
    </source>
</evidence>
<dbReference type="RefSeq" id="XP_056078771.1">
    <property type="nucleotide sequence ID" value="XM_056224899.1"/>
</dbReference>
<accession>A0AA35IRM6</accession>
<evidence type="ECO:0000256" key="6">
    <source>
        <dbReference type="ARBA" id="ARBA00023242"/>
    </source>
</evidence>
<evidence type="ECO:0000313" key="12">
    <source>
        <dbReference type="Proteomes" id="UP001161438"/>
    </source>
</evidence>
<dbReference type="InterPro" id="IPR040343">
    <property type="entry name" value="Cet1/Ctl1"/>
</dbReference>
<dbReference type="AlphaFoldDB" id="A0AA35IRM6"/>
<keyword evidence="8" id="KW-0506">mRNA capping</keyword>
<comment type="catalytic activity">
    <reaction evidence="7">
        <text>a 5'-end triphospho-ribonucleoside in mRNA + H2O = a 5'-end diphospho-ribonucleoside in mRNA + phosphate + H(+)</text>
        <dbReference type="Rhea" id="RHEA:67004"/>
        <dbReference type="Rhea" id="RHEA-COMP:17164"/>
        <dbReference type="Rhea" id="RHEA-COMP:17165"/>
        <dbReference type="ChEBI" id="CHEBI:15377"/>
        <dbReference type="ChEBI" id="CHEBI:15378"/>
        <dbReference type="ChEBI" id="CHEBI:43474"/>
        <dbReference type="ChEBI" id="CHEBI:167616"/>
        <dbReference type="ChEBI" id="CHEBI:167618"/>
        <dbReference type="EC" id="3.6.1.74"/>
    </reaction>
    <physiologicalReaction direction="left-to-right" evidence="7">
        <dbReference type="Rhea" id="RHEA:67005"/>
    </physiologicalReaction>
</comment>
<comment type="subcellular location">
    <subcellularLocation>
        <location evidence="2 8">Nucleus</location>
    </subcellularLocation>
</comment>
<dbReference type="SUPFAM" id="SSF55154">
    <property type="entry name" value="CYTH-like phosphatases"/>
    <property type="match status" value="1"/>
</dbReference>
<gene>
    <name evidence="11" type="primary">SMKI13G3020</name>
    <name evidence="11" type="ORF">SMKI_13G3020</name>
</gene>
<dbReference type="PANTHER" id="PTHR28118:SF1">
    <property type="entry name" value="POLYNUCLEOTIDE 5'-TRIPHOSPHATASE CTL1-RELATED"/>
    <property type="match status" value="1"/>
</dbReference>
<comment type="similarity">
    <text evidence="3 8">Belongs to the fungal TPase family.</text>
</comment>
<dbReference type="Gene3D" id="3.20.100.10">
    <property type="entry name" value="mRNA triphosphatase Cet1-like"/>
    <property type="match status" value="1"/>
</dbReference>
<dbReference type="EMBL" id="OX365769">
    <property type="protein sequence ID" value="CAI4035651.1"/>
    <property type="molecule type" value="Genomic_DNA"/>
</dbReference>
<evidence type="ECO:0000256" key="9">
    <source>
        <dbReference type="SAM" id="MobiDB-lite"/>
    </source>
</evidence>
<dbReference type="EC" id="3.6.1.74" evidence="8"/>
<dbReference type="GO" id="GO:0004651">
    <property type="term" value="F:polynucleotide 5'-phosphatase activity"/>
    <property type="evidence" value="ECO:0007669"/>
    <property type="project" value="UniProtKB-UniRule"/>
</dbReference>
<dbReference type="PANTHER" id="PTHR28118">
    <property type="entry name" value="POLYNUCLEOTIDE 5'-TRIPHOSPHATASE-RELATED"/>
    <property type="match status" value="1"/>
</dbReference>
<organism evidence="11 12">
    <name type="scientific">Saccharomyces mikatae IFO 1815</name>
    <dbReference type="NCBI Taxonomy" id="226126"/>
    <lineage>
        <taxon>Eukaryota</taxon>
        <taxon>Fungi</taxon>
        <taxon>Dikarya</taxon>
        <taxon>Ascomycota</taxon>
        <taxon>Saccharomycotina</taxon>
        <taxon>Saccharomycetes</taxon>
        <taxon>Saccharomycetales</taxon>
        <taxon>Saccharomycetaceae</taxon>
        <taxon>Saccharomyces</taxon>
    </lineage>
</organism>
<evidence type="ECO:0000256" key="8">
    <source>
        <dbReference type="RuleBase" id="RU367053"/>
    </source>
</evidence>
<keyword evidence="12" id="KW-1185">Reference proteome</keyword>
<proteinExistence type="inferred from homology"/>
<dbReference type="GeneID" id="80920525"/>
<dbReference type="InterPro" id="IPR004206">
    <property type="entry name" value="mRNA_triPase_Cet1"/>
</dbReference>
<dbReference type="InterPro" id="IPR037009">
    <property type="entry name" value="mRNA_triPase_Cet1_sf"/>
</dbReference>
<dbReference type="Proteomes" id="UP001161438">
    <property type="component" value="Chromosome 13"/>
</dbReference>
<dbReference type="InterPro" id="IPR033469">
    <property type="entry name" value="CYTH-like_dom_sf"/>
</dbReference>
<dbReference type="GO" id="GO:0140818">
    <property type="term" value="F:mRNA 5'-triphosphate monophosphatase activity"/>
    <property type="evidence" value="ECO:0007669"/>
    <property type="project" value="UniProtKB-EC"/>
</dbReference>
<dbReference type="Pfam" id="PF02940">
    <property type="entry name" value="mRNA_triPase"/>
    <property type="match status" value="1"/>
</dbReference>
<name>A0AA35IRM6_SACMI</name>
<feature type="compositionally biased region" description="Polar residues" evidence="9">
    <location>
        <begin position="1"/>
        <end position="20"/>
    </location>
</feature>
<evidence type="ECO:0000256" key="1">
    <source>
        <dbReference type="ARBA" id="ARBA00001946"/>
    </source>
</evidence>
<evidence type="ECO:0000256" key="4">
    <source>
        <dbReference type="ARBA" id="ARBA00022664"/>
    </source>
</evidence>
<evidence type="ECO:0000256" key="5">
    <source>
        <dbReference type="ARBA" id="ARBA00022801"/>
    </source>
</evidence>
<dbReference type="GO" id="GO:0031533">
    <property type="term" value="C:mRNA capping enzyme complex"/>
    <property type="evidence" value="ECO:0007669"/>
    <property type="project" value="UniProtKB-UniRule"/>
</dbReference>
<sequence>MADQPEASSSSRNSHGNTRTDNVDIDVTPKLRSLHISETAKPLKSVGTSFEVAKSKSRIAIEFHKNVCKLVWTHLSCIDKTSIPHIEIEMKFGVITDKKTHRRIIVPRNNPSIVQNRTSRLISNVSKKTFTSFQESFLLQPNNPSKSTPRVVQQIHTHTKDSIYNCKSISKSDKLASWRCSENLKSKELKGTYVKKIRIKDFLIHYPHSLLDAKISISLEVPQHAASAVFKDHPSILQRFKNRSTFCFSNKVPLHLDLTKVTTKRSGSSRRSTSHEVEIEMDPIFKEAVIAKDKEKFSEYMFLFLNTSDLIRKAGECMDIVVTQEC</sequence>
<keyword evidence="5 8" id="KW-0378">Hydrolase</keyword>
<reference evidence="11" key="1">
    <citation type="submission" date="2022-10" db="EMBL/GenBank/DDBJ databases">
        <authorList>
            <person name="Byrne P K."/>
        </authorList>
    </citation>
    <scope>NUCLEOTIDE SEQUENCE</scope>
    <source>
        <strain evidence="11">IFO1815</strain>
    </source>
</reference>
<comment type="function">
    <text evidence="8">First step of mRNA capping. Converts the 5'-triphosphate end of a nascent mRNA chain into a diphosphate end.</text>
</comment>
<feature type="region of interest" description="Disordered" evidence="9">
    <location>
        <begin position="1"/>
        <end position="24"/>
    </location>
</feature>
<evidence type="ECO:0000313" key="11">
    <source>
        <dbReference type="EMBL" id="CAI4035651.1"/>
    </source>
</evidence>
<evidence type="ECO:0000259" key="10">
    <source>
        <dbReference type="Pfam" id="PF02940"/>
    </source>
</evidence>
<dbReference type="GO" id="GO:0006370">
    <property type="term" value="P:7-methylguanosine mRNA capping"/>
    <property type="evidence" value="ECO:0007669"/>
    <property type="project" value="UniProtKB-UniRule"/>
</dbReference>
<evidence type="ECO:0000256" key="3">
    <source>
        <dbReference type="ARBA" id="ARBA00006345"/>
    </source>
</evidence>
<keyword evidence="4 8" id="KW-0507">mRNA processing</keyword>